<reference evidence="1 2" key="1">
    <citation type="journal article" date="2016" name="BMC Genomics">
        <title>Comparative genomics reveals Cyclospora cayetanensis possesses coccidia-like metabolism and invasion components but unique surface antigens.</title>
        <authorList>
            <person name="Liu S."/>
            <person name="Wang L."/>
            <person name="Zheng H."/>
            <person name="Xu Z."/>
            <person name="Roellig D.M."/>
            <person name="Li N."/>
            <person name="Frace M.A."/>
            <person name="Tang K."/>
            <person name="Arrowood M.J."/>
            <person name="Moss D.M."/>
            <person name="Zhang L."/>
            <person name="Feng Y."/>
            <person name="Xiao L."/>
        </authorList>
    </citation>
    <scope>NUCLEOTIDE SEQUENCE [LARGE SCALE GENOMIC DNA]</scope>
    <source>
        <strain evidence="1 2">CHN_HEN01</strain>
    </source>
</reference>
<dbReference type="VEuPathDB" id="ToxoDB:cyc_00009"/>
<protein>
    <submittedName>
        <fullName evidence="1">Uncharacterized protein</fullName>
    </submittedName>
</protein>
<dbReference type="InParanoid" id="A0A1D3DA71"/>
<comment type="caution">
    <text evidence="1">The sequence shown here is derived from an EMBL/GenBank/DDBJ whole genome shotgun (WGS) entry which is preliminary data.</text>
</comment>
<evidence type="ECO:0000313" key="2">
    <source>
        <dbReference type="Proteomes" id="UP000095192"/>
    </source>
</evidence>
<dbReference type="Proteomes" id="UP000095192">
    <property type="component" value="Unassembled WGS sequence"/>
</dbReference>
<dbReference type="AlphaFoldDB" id="A0A1D3DA71"/>
<gene>
    <name evidence="1" type="ORF">cyc_00009</name>
</gene>
<sequence length="400" mass="44125">MLSWQFVLKRVAVRFLCFNLRYCHRVVLHELKATISIAAIELLMLCADDARLLMPVCVGDTQKDDAELTGSVDASGTTITIAAIESLIQCVVGVVWNHWSDRHVVRSLGGDSQTSVRLGDCGRTLLSWQVVWTSAAVLFGTTGSLHMWFGSLWRPAGVFAFRGLWQDDAELAGRVDVSGTIISMTPVESLLGVWGKGESVTYKMRRLVPWHVDGEVGEEYAAHCTQSVSLAYFVMRLFADGAHMLMPVCVGDYQQELFGTTGLIDMWFGVLWRLAGVRAFRRLWQVDAELACSVDVSGSLFHGMWIMKWLCADGAHLLMPVYVGDVQKVGCARQVRRPCVRRQSQDDADLAGPLESSGSAVSMLYSALLWSCCIACAQSNDISSSNRSAYVSFALMVRVC</sequence>
<evidence type="ECO:0000313" key="1">
    <source>
        <dbReference type="EMBL" id="OEH80335.1"/>
    </source>
</evidence>
<keyword evidence="2" id="KW-1185">Reference proteome</keyword>
<name>A0A1D3DA71_9EIME</name>
<dbReference type="EMBL" id="JROU02000113">
    <property type="protein sequence ID" value="OEH80335.1"/>
    <property type="molecule type" value="Genomic_DNA"/>
</dbReference>
<organism evidence="1 2">
    <name type="scientific">Cyclospora cayetanensis</name>
    <dbReference type="NCBI Taxonomy" id="88456"/>
    <lineage>
        <taxon>Eukaryota</taxon>
        <taxon>Sar</taxon>
        <taxon>Alveolata</taxon>
        <taxon>Apicomplexa</taxon>
        <taxon>Conoidasida</taxon>
        <taxon>Coccidia</taxon>
        <taxon>Eucoccidiorida</taxon>
        <taxon>Eimeriorina</taxon>
        <taxon>Eimeriidae</taxon>
        <taxon>Cyclospora</taxon>
    </lineage>
</organism>
<accession>A0A1D3DA71</accession>
<proteinExistence type="predicted"/>